<name>A0ABV1H3J3_9FIRM</name>
<accession>A0ABV1H3J3</accession>
<gene>
    <name evidence="3" type="ORF">WMO37_04405</name>
</gene>
<dbReference type="Proteomes" id="UP001546774">
    <property type="component" value="Unassembled WGS sequence"/>
</dbReference>
<feature type="transmembrane region" description="Helical" evidence="1">
    <location>
        <begin position="34"/>
        <end position="56"/>
    </location>
</feature>
<feature type="domain" description="YcxB-like C-terminal" evidence="2">
    <location>
        <begin position="104"/>
        <end position="161"/>
    </location>
</feature>
<proteinExistence type="predicted"/>
<dbReference type="EMBL" id="JBBMFS010000003">
    <property type="protein sequence ID" value="MEQ2554259.1"/>
    <property type="molecule type" value="Genomic_DNA"/>
</dbReference>
<keyword evidence="1" id="KW-0812">Transmembrane</keyword>
<comment type="caution">
    <text evidence="3">The sequence shown here is derived from an EMBL/GenBank/DDBJ whole genome shotgun (WGS) entry which is preliminary data.</text>
</comment>
<feature type="transmembrane region" description="Helical" evidence="1">
    <location>
        <begin position="62"/>
        <end position="81"/>
    </location>
</feature>
<evidence type="ECO:0000313" key="3">
    <source>
        <dbReference type="EMBL" id="MEQ2554259.1"/>
    </source>
</evidence>
<organism evidence="3 4">
    <name type="scientific">Lachnospira intestinalis</name>
    <dbReference type="NCBI Taxonomy" id="3133158"/>
    <lineage>
        <taxon>Bacteria</taxon>
        <taxon>Bacillati</taxon>
        <taxon>Bacillota</taxon>
        <taxon>Clostridia</taxon>
        <taxon>Lachnospirales</taxon>
        <taxon>Lachnospiraceae</taxon>
        <taxon>Lachnospira</taxon>
    </lineage>
</organism>
<keyword evidence="1" id="KW-0472">Membrane</keyword>
<reference evidence="3" key="1">
    <citation type="submission" date="2024-03" db="EMBL/GenBank/DDBJ databases">
        <title>Human intestinal bacterial collection.</title>
        <authorList>
            <person name="Pauvert C."/>
            <person name="Hitch T.C.A."/>
            <person name="Clavel T."/>
        </authorList>
    </citation>
    <scope>NUCLEOTIDE SEQUENCE [LARGE SCALE GENOMIC DNA]</scope>
    <source>
        <strain evidence="3">CLA-AA-H89B</strain>
    </source>
</reference>
<keyword evidence="4" id="KW-1185">Reference proteome</keyword>
<protein>
    <submittedName>
        <fullName evidence="3">YcxB family protein</fullName>
    </submittedName>
</protein>
<keyword evidence="1" id="KW-1133">Transmembrane helix</keyword>
<evidence type="ECO:0000313" key="4">
    <source>
        <dbReference type="Proteomes" id="UP001546774"/>
    </source>
</evidence>
<evidence type="ECO:0000259" key="2">
    <source>
        <dbReference type="Pfam" id="PF14317"/>
    </source>
</evidence>
<sequence>MSESNKPQGLQVQFETQVTEQDLMNFKLYHNYHSVGGVAGLLFGIVALIICVVSVGQVNISYTLMMGFFGLFFTVYTPIGMKLKVKQQMKTVAAFKEPVRYTVTEEKILLQQGAVTEEMLWEDIFKIKCTGKSLVLYITSVRANIIPLRDIGDELDAFLTIAEKKLKPFQIKVGGRYGHRNN</sequence>
<evidence type="ECO:0000256" key="1">
    <source>
        <dbReference type="SAM" id="Phobius"/>
    </source>
</evidence>
<dbReference type="Pfam" id="PF14317">
    <property type="entry name" value="YcxB"/>
    <property type="match status" value="1"/>
</dbReference>
<dbReference type="InterPro" id="IPR025588">
    <property type="entry name" value="YcxB-like_C"/>
</dbReference>